<keyword evidence="1" id="KW-0472">Membrane</keyword>
<comment type="caution">
    <text evidence="2">The sequence shown here is derived from an EMBL/GenBank/DDBJ whole genome shotgun (WGS) entry which is preliminary data.</text>
</comment>
<sequence length="158" mass="17504">MKWVTISLLKVSIYLVGLIVLLLSIFWIPWAAGQLSTLNPEYAYLRYPVQIGIYLTTIPFFFALYQANKLLVYIEKKNAFSDLSAESLRTIKHCAIVIVGLYVIGIALLISQNALHPSLGLIGLSVAFASLVIAFFAALLQELLNSALEIKSENELTV</sequence>
<dbReference type="InterPro" id="IPR021354">
    <property type="entry name" value="DUF2975"/>
</dbReference>
<feature type="transmembrane region" description="Helical" evidence="1">
    <location>
        <begin position="121"/>
        <end position="140"/>
    </location>
</feature>
<evidence type="ECO:0000313" key="3">
    <source>
        <dbReference type="Proteomes" id="UP001516662"/>
    </source>
</evidence>
<proteinExistence type="predicted"/>
<dbReference type="EMBL" id="JADCLJ010000024">
    <property type="protein sequence ID" value="MBE4909794.1"/>
    <property type="molecule type" value="Genomic_DNA"/>
</dbReference>
<keyword evidence="1" id="KW-0812">Transmembrane</keyword>
<name>A0ABR9QNQ7_9BACI</name>
<keyword evidence="3" id="KW-1185">Reference proteome</keyword>
<feature type="transmembrane region" description="Helical" evidence="1">
    <location>
        <begin position="51"/>
        <end position="74"/>
    </location>
</feature>
<keyword evidence="1" id="KW-1133">Transmembrane helix</keyword>
<organism evidence="2 3">
    <name type="scientific">Litchfieldia luteola</name>
    <dbReference type="NCBI Taxonomy" id="682179"/>
    <lineage>
        <taxon>Bacteria</taxon>
        <taxon>Bacillati</taxon>
        <taxon>Bacillota</taxon>
        <taxon>Bacilli</taxon>
        <taxon>Bacillales</taxon>
        <taxon>Bacillaceae</taxon>
        <taxon>Litchfieldia</taxon>
    </lineage>
</organism>
<dbReference type="Proteomes" id="UP001516662">
    <property type="component" value="Unassembled WGS sequence"/>
</dbReference>
<feature type="transmembrane region" description="Helical" evidence="1">
    <location>
        <begin position="12"/>
        <end position="31"/>
    </location>
</feature>
<evidence type="ECO:0000313" key="2">
    <source>
        <dbReference type="EMBL" id="MBE4909794.1"/>
    </source>
</evidence>
<reference evidence="2 3" key="1">
    <citation type="submission" date="2020-10" db="EMBL/GenBank/DDBJ databases">
        <title>Bacillus sp. HD4P25, an endophyte from a halophyte.</title>
        <authorList>
            <person name="Sun J.-Q."/>
        </authorList>
    </citation>
    <scope>NUCLEOTIDE SEQUENCE [LARGE SCALE GENOMIC DNA]</scope>
    <source>
        <strain evidence="2 3">YIM 93174</strain>
    </source>
</reference>
<gene>
    <name evidence="2" type="ORF">IMZ08_17305</name>
</gene>
<feature type="transmembrane region" description="Helical" evidence="1">
    <location>
        <begin position="95"/>
        <end position="115"/>
    </location>
</feature>
<protein>
    <submittedName>
        <fullName evidence="2">DUF2975 domain-containing protein</fullName>
    </submittedName>
</protein>
<accession>A0ABR9QNQ7</accession>
<evidence type="ECO:0000256" key="1">
    <source>
        <dbReference type="SAM" id="Phobius"/>
    </source>
</evidence>
<dbReference type="Pfam" id="PF11188">
    <property type="entry name" value="DUF2975"/>
    <property type="match status" value="1"/>
</dbReference>
<dbReference type="RefSeq" id="WP_193538791.1">
    <property type="nucleotide sequence ID" value="NZ_JADCLJ010000024.1"/>
</dbReference>